<accession>A0A0H3M4S1</accession>
<dbReference type="PaxDb" id="283166-BH03340"/>
<accession>A0A0K8IYL8</accession>
<keyword evidence="1" id="KW-0175">Coiled coil</keyword>
<organism evidence="2 3">
    <name type="scientific">Bartonella henselae (strain ATCC 49882 / DSM 28221 / CCUG 30454 / Houston 1)</name>
    <name type="common">Rochalimaea henselae</name>
    <dbReference type="NCBI Taxonomy" id="283166"/>
    <lineage>
        <taxon>Bacteria</taxon>
        <taxon>Pseudomonadati</taxon>
        <taxon>Pseudomonadota</taxon>
        <taxon>Alphaproteobacteria</taxon>
        <taxon>Hyphomicrobiales</taxon>
        <taxon>Bartonellaceae</taxon>
        <taxon>Bartonella</taxon>
    </lineage>
</organism>
<dbReference type="eggNOG" id="ENOG50301KS">
    <property type="taxonomic scope" value="Bacteria"/>
</dbReference>
<dbReference type="NCBIfam" id="NF047331">
    <property type="entry name" value="phage_HTJ"/>
    <property type="match status" value="1"/>
</dbReference>
<dbReference type="RefSeq" id="WP_011180274.1">
    <property type="nucleotide sequence ID" value="NC_005956.1"/>
</dbReference>
<feature type="coiled-coil region" evidence="1">
    <location>
        <begin position="8"/>
        <end position="68"/>
    </location>
</feature>
<dbReference type="OrthoDB" id="7925143at2"/>
<evidence type="ECO:0000313" key="3">
    <source>
        <dbReference type="Proteomes" id="UP000000421"/>
    </source>
</evidence>
<reference evidence="2 3" key="1">
    <citation type="journal article" date="2004" name="Proc. Natl. Acad. Sci. U.S.A.">
        <title>The louse-borne human pathogen Bartonella quintana is a genomic derivative of the zoonotic agent Bartonella henselae.</title>
        <authorList>
            <person name="Alsmark U.C.M."/>
            <person name="Frank A.C."/>
            <person name="Karlberg E.O."/>
            <person name="Legault B.-A."/>
            <person name="Ardell D.H."/>
            <person name="Canbaeck B."/>
            <person name="Eriksson A.-S."/>
            <person name="Naeslund A.K."/>
            <person name="Handley S.A."/>
            <person name="Huvet M."/>
            <person name="La Scola B."/>
            <person name="Holmberg M."/>
            <person name="Andersson S.G.E."/>
        </authorList>
    </citation>
    <scope>NUCLEOTIDE SEQUENCE [LARGE SCALE GENOMIC DNA]</scope>
    <source>
        <strain evidence="3">ATCC 49882 / DSM 28221 / CCUG 30454 / Houston 1</strain>
    </source>
</reference>
<dbReference type="GeneID" id="92984997"/>
<keyword evidence="3" id="KW-1185">Reference proteome</keyword>
<protein>
    <submittedName>
        <fullName evidence="2">Hypothetical prophage protein</fullName>
    </submittedName>
</protein>
<dbReference type="AlphaFoldDB" id="A0A0H3M4S1"/>
<evidence type="ECO:0000256" key="1">
    <source>
        <dbReference type="SAM" id="Coils"/>
    </source>
</evidence>
<dbReference type="Proteomes" id="UP000000421">
    <property type="component" value="Chromosome"/>
</dbReference>
<name>A0A0H3M4S1_BARHE</name>
<gene>
    <name evidence="2" type="ordered locus">BH03340</name>
</gene>
<dbReference type="KEGG" id="bhe:BH03340"/>
<sequence>MRTDLNQVNSKTDRLESLKRRREQIEEALYSGAQSVRHGDKQVSNRSVEELRRALEMINTQIADLEGRKGSRVFYLNISRGY</sequence>
<dbReference type="EMBL" id="BX897699">
    <property type="protein sequence ID" value="CAF27145.1"/>
    <property type="molecule type" value="Genomic_DNA"/>
</dbReference>
<evidence type="ECO:0000313" key="2">
    <source>
        <dbReference type="EMBL" id="CAF27145.1"/>
    </source>
</evidence>
<dbReference type="EnsemblBacteria" id="CAF27145">
    <property type="protein sequence ID" value="CAF27145"/>
    <property type="gene ID" value="BH03340"/>
</dbReference>
<proteinExistence type="predicted"/>